<comment type="caution">
    <text evidence="2">The sequence shown here is derived from an EMBL/GenBank/DDBJ whole genome shotgun (WGS) entry which is preliminary data.</text>
</comment>
<reference evidence="2" key="1">
    <citation type="journal article" date="2021" name="Sci. Rep.">
        <title>Diploid genomic architecture of Nitzschia inconspicua, an elite biomass production diatom.</title>
        <authorList>
            <person name="Oliver A."/>
            <person name="Podell S."/>
            <person name="Pinowska A."/>
            <person name="Traller J.C."/>
            <person name="Smith S.R."/>
            <person name="McClure R."/>
            <person name="Beliaev A."/>
            <person name="Bohutskyi P."/>
            <person name="Hill E.A."/>
            <person name="Rabines A."/>
            <person name="Zheng H."/>
            <person name="Allen L.Z."/>
            <person name="Kuo A."/>
            <person name="Grigoriev I.V."/>
            <person name="Allen A.E."/>
            <person name="Hazlebeck D."/>
            <person name="Allen E.E."/>
        </authorList>
    </citation>
    <scope>NUCLEOTIDE SEQUENCE</scope>
    <source>
        <strain evidence="2">Hildebrandi</strain>
    </source>
</reference>
<feature type="compositionally biased region" description="Polar residues" evidence="1">
    <location>
        <begin position="11"/>
        <end position="20"/>
    </location>
</feature>
<evidence type="ECO:0000256" key="1">
    <source>
        <dbReference type="SAM" id="MobiDB-lite"/>
    </source>
</evidence>
<dbReference type="OrthoDB" id="48130at2759"/>
<keyword evidence="4" id="KW-1185">Reference proteome</keyword>
<proteinExistence type="predicted"/>
<dbReference type="AlphaFoldDB" id="A0A9K3K9T8"/>
<sequence length="242" mass="26513">MTDTAADKMGTLSSESLQHRNVNRSKKRKQPNNNGGTLENAYKDVSFVSRASSGRPDSPHFLFSSSYAISSKTTISNTGENKEAVDKIETIRPLSDENKLFAMVPQVVHCHVNGLCVVTAGKVKEWLAKLYPKRTLQSVELVATEPPPCSAAEKRKRQSKMLRGGNVEHIVRPTSVIAKLKLTNNDNKDRSTEVPLYAGVWGTIVELNHGLNPQILLDDPLLDGHLAVILPSGRFPPPPNAT</sequence>
<reference evidence="2" key="2">
    <citation type="submission" date="2021-04" db="EMBL/GenBank/DDBJ databases">
        <authorList>
            <person name="Podell S."/>
        </authorList>
    </citation>
    <scope>NUCLEOTIDE SEQUENCE</scope>
    <source>
        <strain evidence="2">Hildebrandi</strain>
    </source>
</reference>
<organism evidence="2 4">
    <name type="scientific">Nitzschia inconspicua</name>
    <dbReference type="NCBI Taxonomy" id="303405"/>
    <lineage>
        <taxon>Eukaryota</taxon>
        <taxon>Sar</taxon>
        <taxon>Stramenopiles</taxon>
        <taxon>Ochrophyta</taxon>
        <taxon>Bacillariophyta</taxon>
        <taxon>Bacillariophyceae</taxon>
        <taxon>Bacillariophycidae</taxon>
        <taxon>Bacillariales</taxon>
        <taxon>Bacillariaceae</taxon>
        <taxon>Nitzschia</taxon>
    </lineage>
</organism>
<feature type="compositionally biased region" description="Basic residues" evidence="1">
    <location>
        <begin position="21"/>
        <end position="30"/>
    </location>
</feature>
<name>A0A9K3K9T8_9STRA</name>
<gene>
    <name evidence="2" type="ORF">IV203_024734</name>
    <name evidence="3" type="ORF">IV203_025260</name>
</gene>
<dbReference type="Proteomes" id="UP000693970">
    <property type="component" value="Unassembled WGS sequence"/>
</dbReference>
<dbReference type="EMBL" id="JAGRRH010000011">
    <property type="protein sequence ID" value="KAG7362376.1"/>
    <property type="molecule type" value="Genomic_DNA"/>
</dbReference>
<accession>A0A9K3K9T8</accession>
<evidence type="ECO:0000313" key="2">
    <source>
        <dbReference type="EMBL" id="KAG7339695.1"/>
    </source>
</evidence>
<protein>
    <submittedName>
        <fullName evidence="2">Uncharacterized protein</fullName>
    </submittedName>
</protein>
<dbReference type="EMBL" id="JAGRRH010000031">
    <property type="protein sequence ID" value="KAG7339695.1"/>
    <property type="molecule type" value="Genomic_DNA"/>
</dbReference>
<evidence type="ECO:0000313" key="3">
    <source>
        <dbReference type="EMBL" id="KAG7362376.1"/>
    </source>
</evidence>
<evidence type="ECO:0000313" key="4">
    <source>
        <dbReference type="Proteomes" id="UP000693970"/>
    </source>
</evidence>
<feature type="region of interest" description="Disordered" evidence="1">
    <location>
        <begin position="1"/>
        <end position="41"/>
    </location>
</feature>